<keyword evidence="2" id="KW-0238">DNA-binding</keyword>
<dbReference type="EMBL" id="FNBG01000001">
    <property type="protein sequence ID" value="SDE60878.1"/>
    <property type="molecule type" value="Genomic_DNA"/>
</dbReference>
<dbReference type="AlphaFoldDB" id="A0A1G7EB46"/>
<dbReference type="Proteomes" id="UP000198972">
    <property type="component" value="Unassembled WGS sequence"/>
</dbReference>
<evidence type="ECO:0000313" key="6">
    <source>
        <dbReference type="Proteomes" id="UP000198972"/>
    </source>
</evidence>
<dbReference type="SMART" id="SM00421">
    <property type="entry name" value="HTH_LUXR"/>
    <property type="match status" value="1"/>
</dbReference>
<dbReference type="GO" id="GO:0003677">
    <property type="term" value="F:DNA binding"/>
    <property type="evidence" value="ECO:0007669"/>
    <property type="project" value="UniProtKB-KW"/>
</dbReference>
<dbReference type="PRINTS" id="PR00038">
    <property type="entry name" value="HTHLUXR"/>
</dbReference>
<dbReference type="Pfam" id="PF00196">
    <property type="entry name" value="GerE"/>
    <property type="match status" value="1"/>
</dbReference>
<dbReference type="GO" id="GO:0045892">
    <property type="term" value="P:negative regulation of DNA-templated transcription"/>
    <property type="evidence" value="ECO:0007669"/>
    <property type="project" value="UniProtKB-ARBA"/>
</dbReference>
<dbReference type="RefSeq" id="WP_091225865.1">
    <property type="nucleotide sequence ID" value="NZ_FNBG01000001.1"/>
</dbReference>
<dbReference type="PANTHER" id="PTHR44688">
    <property type="entry name" value="DNA-BINDING TRANSCRIPTIONAL ACTIVATOR DEVR_DOSR"/>
    <property type="match status" value="1"/>
</dbReference>
<evidence type="ECO:0000313" key="5">
    <source>
        <dbReference type="EMBL" id="SDE60878.1"/>
    </source>
</evidence>
<reference evidence="5 6" key="1">
    <citation type="submission" date="2016-10" db="EMBL/GenBank/DDBJ databases">
        <authorList>
            <person name="de Groot N.N."/>
        </authorList>
    </citation>
    <scope>NUCLEOTIDE SEQUENCE [LARGE SCALE GENOMIC DNA]</scope>
    <source>
        <strain evidence="5 6">DSM 28129</strain>
    </source>
</reference>
<gene>
    <name evidence="5" type="ORF">SAMN04488542_101134</name>
</gene>
<protein>
    <submittedName>
        <fullName evidence="5">Regulatory protein, luxR family</fullName>
    </submittedName>
</protein>
<dbReference type="STRING" id="670482.SAMN04488542_101134"/>
<proteinExistence type="predicted"/>
<evidence type="ECO:0000256" key="3">
    <source>
        <dbReference type="ARBA" id="ARBA00023163"/>
    </source>
</evidence>
<evidence type="ECO:0000259" key="4">
    <source>
        <dbReference type="PROSITE" id="PS50043"/>
    </source>
</evidence>
<dbReference type="SUPFAM" id="SSF46894">
    <property type="entry name" value="C-terminal effector domain of the bipartite response regulators"/>
    <property type="match status" value="1"/>
</dbReference>
<keyword evidence="6" id="KW-1185">Reference proteome</keyword>
<feature type="domain" description="HTH luxR-type" evidence="4">
    <location>
        <begin position="173"/>
        <end position="238"/>
    </location>
</feature>
<dbReference type="InterPro" id="IPR000792">
    <property type="entry name" value="Tscrpt_reg_LuxR_C"/>
</dbReference>
<dbReference type="InterPro" id="IPR029016">
    <property type="entry name" value="GAF-like_dom_sf"/>
</dbReference>
<keyword evidence="1" id="KW-0805">Transcription regulation</keyword>
<dbReference type="PANTHER" id="PTHR44688:SF16">
    <property type="entry name" value="DNA-BINDING TRANSCRIPTIONAL ACTIVATOR DEVR_DOSR"/>
    <property type="match status" value="1"/>
</dbReference>
<dbReference type="Gene3D" id="3.30.450.40">
    <property type="match status" value="1"/>
</dbReference>
<accession>A0A1G7EB46</accession>
<dbReference type="InterPro" id="IPR016032">
    <property type="entry name" value="Sig_transdc_resp-reg_C-effctor"/>
</dbReference>
<evidence type="ECO:0000256" key="1">
    <source>
        <dbReference type="ARBA" id="ARBA00023015"/>
    </source>
</evidence>
<sequence>MTEAVTFLPKKWEQVPRQKFEEVLSNNCLLVSAFQDSILQIKEYLSDTYLFLLTNVEGILLDLDFSQNIESIVNHSPIRAGMYFTEQSCGVNAISEAMKHEAPIYLPPEEHECLAFKDWHCFSVPLKIDNKTIGYLDVSTINSGMNRELVAITKLLPAQMLISYQEYVNEQESELFFQSLTERQLKVLQLISKGYTVKAIAIKLKIKECTVNHHKKIIFEKLGVQSSTEAVSIAARHSIL</sequence>
<dbReference type="CDD" id="cd06170">
    <property type="entry name" value="LuxR_C_like"/>
    <property type="match status" value="1"/>
</dbReference>
<dbReference type="InterPro" id="IPR036388">
    <property type="entry name" value="WH-like_DNA-bd_sf"/>
</dbReference>
<evidence type="ECO:0000256" key="2">
    <source>
        <dbReference type="ARBA" id="ARBA00023125"/>
    </source>
</evidence>
<name>A0A1G7EB46_9BACL</name>
<dbReference type="PROSITE" id="PS50043">
    <property type="entry name" value="HTH_LUXR_2"/>
    <property type="match status" value="1"/>
</dbReference>
<keyword evidence="3" id="KW-0804">Transcription</keyword>
<dbReference type="OrthoDB" id="1954582at2"/>
<organism evidence="5 6">
    <name type="scientific">Fontibacillus panacisegetis</name>
    <dbReference type="NCBI Taxonomy" id="670482"/>
    <lineage>
        <taxon>Bacteria</taxon>
        <taxon>Bacillati</taxon>
        <taxon>Bacillota</taxon>
        <taxon>Bacilli</taxon>
        <taxon>Bacillales</taxon>
        <taxon>Paenibacillaceae</taxon>
        <taxon>Fontibacillus</taxon>
    </lineage>
</organism>
<dbReference type="Gene3D" id="1.10.10.10">
    <property type="entry name" value="Winged helix-like DNA-binding domain superfamily/Winged helix DNA-binding domain"/>
    <property type="match status" value="1"/>
</dbReference>